<comment type="caution">
    <text evidence="6">The sequence shown here is derived from an EMBL/GenBank/DDBJ whole genome shotgun (WGS) entry which is preliminary data.</text>
</comment>
<proteinExistence type="predicted"/>
<dbReference type="Proteomes" id="UP000256328">
    <property type="component" value="Unassembled WGS sequence"/>
</dbReference>
<dbReference type="AlphaFoldDB" id="A0A3D8S2S1"/>
<dbReference type="PANTHER" id="PTHR31465:SF35">
    <property type="entry name" value="RTA1 DOMAIN PROTEIN-RELATED"/>
    <property type="match status" value="1"/>
</dbReference>
<evidence type="ECO:0000256" key="3">
    <source>
        <dbReference type="ARBA" id="ARBA00022989"/>
    </source>
</evidence>
<keyword evidence="4 5" id="KW-0472">Membrane</keyword>
<dbReference type="EMBL" id="PDLN01000007">
    <property type="protein sequence ID" value="RDW80460.1"/>
    <property type="molecule type" value="Genomic_DNA"/>
</dbReference>
<evidence type="ECO:0000256" key="2">
    <source>
        <dbReference type="ARBA" id="ARBA00022692"/>
    </source>
</evidence>
<feature type="transmembrane region" description="Helical" evidence="5">
    <location>
        <begin position="70"/>
        <end position="93"/>
    </location>
</feature>
<feature type="transmembrane region" description="Helical" evidence="5">
    <location>
        <begin position="12"/>
        <end position="31"/>
    </location>
</feature>
<comment type="subcellular location">
    <subcellularLocation>
        <location evidence="1">Membrane</location>
        <topology evidence="1">Multi-pass membrane protein</topology>
    </subcellularLocation>
</comment>
<feature type="transmembrane region" description="Helical" evidence="5">
    <location>
        <begin position="38"/>
        <end position="58"/>
    </location>
</feature>
<keyword evidence="2 5" id="KW-0812">Transmembrane</keyword>
<feature type="transmembrane region" description="Helical" evidence="5">
    <location>
        <begin position="234"/>
        <end position="252"/>
    </location>
</feature>
<keyword evidence="3 5" id="KW-1133">Transmembrane helix</keyword>
<dbReference type="Pfam" id="PF04479">
    <property type="entry name" value="RTA1"/>
    <property type="match status" value="1"/>
</dbReference>
<evidence type="ECO:0000313" key="7">
    <source>
        <dbReference type="Proteomes" id="UP000256328"/>
    </source>
</evidence>
<feature type="transmembrane region" description="Helical" evidence="5">
    <location>
        <begin position="114"/>
        <end position="131"/>
    </location>
</feature>
<dbReference type="GO" id="GO:0016020">
    <property type="term" value="C:membrane"/>
    <property type="evidence" value="ECO:0007669"/>
    <property type="project" value="UniProtKB-SubCell"/>
</dbReference>
<gene>
    <name evidence="6" type="ORF">BP5796_05158</name>
</gene>
<accession>A0A3D8S2S1</accession>
<dbReference type="InterPro" id="IPR007568">
    <property type="entry name" value="RTA1"/>
</dbReference>
<feature type="transmembrane region" description="Helical" evidence="5">
    <location>
        <begin position="151"/>
        <end position="173"/>
    </location>
</feature>
<evidence type="ECO:0000256" key="5">
    <source>
        <dbReference type="SAM" id="Phobius"/>
    </source>
</evidence>
<reference evidence="6 7" key="1">
    <citation type="journal article" date="2018" name="IMA Fungus">
        <title>IMA Genome-F 9: Draft genome sequence of Annulohypoxylon stygium, Aspergillus mulundensis, Berkeleyomyces basicola (syn. Thielaviopsis basicola), Ceratocystis smalleyi, two Cercospora beticola strains, Coleophoma cylindrospora, Fusarium fracticaudum, Phialophora cf. hyalina, and Morchella septimelata.</title>
        <authorList>
            <person name="Wingfield B.D."/>
            <person name="Bills G.F."/>
            <person name="Dong Y."/>
            <person name="Huang W."/>
            <person name="Nel W.J."/>
            <person name="Swalarsk-Parry B.S."/>
            <person name="Vaghefi N."/>
            <person name="Wilken P.M."/>
            <person name="An Z."/>
            <person name="de Beer Z.W."/>
            <person name="De Vos L."/>
            <person name="Chen L."/>
            <person name="Duong T.A."/>
            <person name="Gao Y."/>
            <person name="Hammerbacher A."/>
            <person name="Kikkert J.R."/>
            <person name="Li Y."/>
            <person name="Li H."/>
            <person name="Li K."/>
            <person name="Li Q."/>
            <person name="Liu X."/>
            <person name="Ma X."/>
            <person name="Naidoo K."/>
            <person name="Pethybridge S.J."/>
            <person name="Sun J."/>
            <person name="Steenkamp E.T."/>
            <person name="van der Nest M.A."/>
            <person name="van Wyk S."/>
            <person name="Wingfield M.J."/>
            <person name="Xiong C."/>
            <person name="Yue Q."/>
            <person name="Zhang X."/>
        </authorList>
    </citation>
    <scope>NUCLEOTIDE SEQUENCE [LARGE SCALE GENOMIC DNA]</scope>
    <source>
        <strain evidence="6 7">BP5796</strain>
    </source>
</reference>
<dbReference type="PANTHER" id="PTHR31465">
    <property type="entry name" value="PROTEIN RTA1-RELATED"/>
    <property type="match status" value="1"/>
</dbReference>
<sequence length="317" mass="35260">MAEKYYDYTPSLTAAIIFIALFVLISATHTYQLLRTRTYFFIPFVIGGIFEIIGYAGRAISSKEAPNFTLGAYIIQALFLLVAPALFAASIYMELGRIILLVDGENLSVIRKKWLTKFFVIGDVTSFLLQGGGGGISASNSTSTRNLGQKILLVGLFIQIAFFGFFIVVAFIFHRRLNKTPTQKLLQHSASLPWLKHLTTLYAASAMIMVRSIFRTIEYIQGRHGFLLRHEIFIYLLDAVLMFLVMVTFAWVHPSELQALLTGGPFFAGWNHTHADKVGDAIESVEPMGYDVEMLGETSTFTGGAKRDVETPGSRTS</sequence>
<evidence type="ECO:0000256" key="1">
    <source>
        <dbReference type="ARBA" id="ARBA00004141"/>
    </source>
</evidence>
<organism evidence="6 7">
    <name type="scientific">Coleophoma crateriformis</name>
    <dbReference type="NCBI Taxonomy" id="565419"/>
    <lineage>
        <taxon>Eukaryota</taxon>
        <taxon>Fungi</taxon>
        <taxon>Dikarya</taxon>
        <taxon>Ascomycota</taxon>
        <taxon>Pezizomycotina</taxon>
        <taxon>Leotiomycetes</taxon>
        <taxon>Helotiales</taxon>
        <taxon>Dermateaceae</taxon>
        <taxon>Coleophoma</taxon>
    </lineage>
</organism>
<dbReference type="OrthoDB" id="3358017at2759"/>
<evidence type="ECO:0000256" key="4">
    <source>
        <dbReference type="ARBA" id="ARBA00023136"/>
    </source>
</evidence>
<keyword evidence="7" id="KW-1185">Reference proteome</keyword>
<protein>
    <submittedName>
        <fullName evidence="6">RTA1 like protein</fullName>
    </submittedName>
</protein>
<evidence type="ECO:0000313" key="6">
    <source>
        <dbReference type="EMBL" id="RDW80460.1"/>
    </source>
</evidence>
<name>A0A3D8S2S1_9HELO</name>